<evidence type="ECO:0000256" key="4">
    <source>
        <dbReference type="PROSITE-ProRule" id="PRU10038"/>
    </source>
</evidence>
<comment type="similarity">
    <text evidence="1">Belongs to the 'GDXG' lipolytic enzyme family.</text>
</comment>
<evidence type="ECO:0000256" key="5">
    <source>
        <dbReference type="SAM" id="Phobius"/>
    </source>
</evidence>
<dbReference type="Proteomes" id="UP001369086">
    <property type="component" value="Unassembled WGS sequence"/>
</dbReference>
<sequence>MGSKGILLILAGVLVAYYVYSPIPYDIEERWKLMVTDSFFRSLSNLAEISELLGLKHYMGVMMFLTLAEEVVPASDDSVKVTDALFYDVPVVVYEPKRKTNGELNRAVIFIHGGGWCLGSASKMGPYDLLSRRTAKELNAVVVSVDYRLAPAYHFPVQFDDVYNVVKYIVQDHVLSQYSVDVNRIAVSGDSAGGNLAAAVAQQLQEDPEIQVDLKAQVLLYPALQALDMNTPSYQQNEYMPILPKTLMVRFWSEYFTSDLSLFHAMMSNSHNSLESAHLLKFVNWSVFLPEIFRLKYNYTMPSRKSSDPSETISSITDPRASPLLVDDVKLQVLPKAYILTCEYDVLRDDGIMYATRLRRAGVQVTLEHFKDGFHGAMMLTTWPTSFEVGHRMVNSYIKWLDNNL</sequence>
<evidence type="ECO:0000256" key="2">
    <source>
        <dbReference type="ARBA" id="ARBA00022801"/>
    </source>
</evidence>
<dbReference type="InterPro" id="IPR033140">
    <property type="entry name" value="Lipase_GDXG_put_SER_AS"/>
</dbReference>
<keyword evidence="2" id="KW-0378">Hydrolase</keyword>
<dbReference type="PANTHER" id="PTHR48081">
    <property type="entry name" value="AB HYDROLASE SUPERFAMILY PROTEIN C4A8.06C"/>
    <property type="match status" value="1"/>
</dbReference>
<keyword evidence="5" id="KW-0472">Membrane</keyword>
<protein>
    <submittedName>
        <fullName evidence="7">Arylacetamide deacetylase-like isoform X1</fullName>
    </submittedName>
</protein>
<keyword evidence="3" id="KW-1015">Disulfide bond</keyword>
<keyword evidence="5" id="KW-0812">Transmembrane</keyword>
<reference evidence="7 8" key="1">
    <citation type="submission" date="2021-05" db="EMBL/GenBank/DDBJ databases">
        <authorList>
            <person name="Zahm M."/>
            <person name="Klopp C."/>
            <person name="Cabau C."/>
            <person name="Kuhl H."/>
            <person name="Suciu R."/>
            <person name="Ciorpac M."/>
            <person name="Holostenco D."/>
            <person name="Gessner J."/>
            <person name="Wuertz S."/>
            <person name="Hohne C."/>
            <person name="Stock M."/>
            <person name="Gislard M."/>
            <person name="Lluch J."/>
            <person name="Milhes M."/>
            <person name="Lampietro C."/>
            <person name="Lopez Roques C."/>
            <person name="Donnadieu C."/>
            <person name="Du K."/>
            <person name="Schartl M."/>
            <person name="Guiguen Y."/>
        </authorList>
    </citation>
    <scope>NUCLEOTIDE SEQUENCE [LARGE SCALE GENOMIC DNA]</scope>
    <source>
        <strain evidence="7">Hh-F2</strain>
        <tissue evidence="7">Blood</tissue>
    </source>
</reference>
<dbReference type="PANTHER" id="PTHR48081:SF28">
    <property type="entry name" value="ALPHA_BETA HYDROLASE FOLD-3 DOMAIN-CONTAINING PROTEIN"/>
    <property type="match status" value="1"/>
</dbReference>
<feature type="domain" description="Alpha/beta hydrolase fold-3" evidence="6">
    <location>
        <begin position="108"/>
        <end position="271"/>
    </location>
</feature>
<name>A0ABR0ZGD8_HUSHU</name>
<dbReference type="InterPro" id="IPR017157">
    <property type="entry name" value="Arylacetamide_deacetylase"/>
</dbReference>
<feature type="domain" description="Alpha/beta hydrolase fold-3" evidence="6">
    <location>
        <begin position="316"/>
        <end position="378"/>
    </location>
</feature>
<proteinExistence type="inferred from homology"/>
<organism evidence="7 8">
    <name type="scientific">Huso huso</name>
    <name type="common">Beluga</name>
    <name type="synonym">Acipenser huso</name>
    <dbReference type="NCBI Taxonomy" id="61971"/>
    <lineage>
        <taxon>Eukaryota</taxon>
        <taxon>Metazoa</taxon>
        <taxon>Chordata</taxon>
        <taxon>Craniata</taxon>
        <taxon>Vertebrata</taxon>
        <taxon>Euteleostomi</taxon>
        <taxon>Actinopterygii</taxon>
        <taxon>Chondrostei</taxon>
        <taxon>Acipenseriformes</taxon>
        <taxon>Acipenseridae</taxon>
        <taxon>Huso</taxon>
    </lineage>
</organism>
<gene>
    <name evidence="7" type="ORF">HHUSO_G13486</name>
</gene>
<keyword evidence="8" id="KW-1185">Reference proteome</keyword>
<dbReference type="InterPro" id="IPR050300">
    <property type="entry name" value="GDXG_lipolytic_enzyme"/>
</dbReference>
<dbReference type="InterPro" id="IPR013094">
    <property type="entry name" value="AB_hydrolase_3"/>
</dbReference>
<dbReference type="Pfam" id="PF07859">
    <property type="entry name" value="Abhydrolase_3"/>
    <property type="match status" value="2"/>
</dbReference>
<dbReference type="PROSITE" id="PS01174">
    <property type="entry name" value="LIPASE_GDXG_SER"/>
    <property type="match status" value="1"/>
</dbReference>
<evidence type="ECO:0000313" key="8">
    <source>
        <dbReference type="Proteomes" id="UP001369086"/>
    </source>
</evidence>
<dbReference type="EMBL" id="JAHFZB010000011">
    <property type="protein sequence ID" value="KAK6483873.1"/>
    <property type="molecule type" value="Genomic_DNA"/>
</dbReference>
<dbReference type="Gene3D" id="3.40.50.1820">
    <property type="entry name" value="alpha/beta hydrolase"/>
    <property type="match status" value="1"/>
</dbReference>
<feature type="transmembrane region" description="Helical" evidence="5">
    <location>
        <begin position="6"/>
        <end position="25"/>
    </location>
</feature>
<dbReference type="PIRSF" id="PIRSF037251">
    <property type="entry name" value="Arylacetamide_deacetylase"/>
    <property type="match status" value="1"/>
</dbReference>
<dbReference type="InterPro" id="IPR029058">
    <property type="entry name" value="AB_hydrolase_fold"/>
</dbReference>
<evidence type="ECO:0000256" key="3">
    <source>
        <dbReference type="ARBA" id="ARBA00023157"/>
    </source>
</evidence>
<feature type="active site" evidence="4">
    <location>
        <position position="191"/>
    </location>
</feature>
<dbReference type="SUPFAM" id="SSF53474">
    <property type="entry name" value="alpha/beta-Hydrolases"/>
    <property type="match status" value="1"/>
</dbReference>
<evidence type="ECO:0000259" key="6">
    <source>
        <dbReference type="Pfam" id="PF07859"/>
    </source>
</evidence>
<keyword evidence="5" id="KW-1133">Transmembrane helix</keyword>
<accession>A0ABR0ZGD8</accession>
<comment type="caution">
    <text evidence="7">The sequence shown here is derived from an EMBL/GenBank/DDBJ whole genome shotgun (WGS) entry which is preliminary data.</text>
</comment>
<evidence type="ECO:0000256" key="1">
    <source>
        <dbReference type="ARBA" id="ARBA00010515"/>
    </source>
</evidence>
<evidence type="ECO:0000313" key="7">
    <source>
        <dbReference type="EMBL" id="KAK6483873.1"/>
    </source>
</evidence>